<dbReference type="PaxDb" id="3708-A0A078IP60"/>
<dbReference type="Gramene" id="CDY51189">
    <property type="protein sequence ID" value="CDY51189"/>
    <property type="gene ID" value="GSBRNA2T00098398001"/>
</dbReference>
<keyword evidence="5 8" id="KW-1133">Transmembrane helix</keyword>
<feature type="transmembrane region" description="Helical" evidence="8">
    <location>
        <begin position="81"/>
        <end position="103"/>
    </location>
</feature>
<feature type="transmembrane region" description="Helical" evidence="8">
    <location>
        <begin position="123"/>
        <end position="146"/>
    </location>
</feature>
<keyword evidence="4 8" id="KW-0812">Transmembrane</keyword>
<comment type="similarity">
    <text evidence="2 8">Belongs to the ZIP transporter (TC 2.A.5) family.</text>
</comment>
<dbReference type="EMBL" id="LK032974">
    <property type="protein sequence ID" value="CDY51189.1"/>
    <property type="molecule type" value="Genomic_DNA"/>
</dbReference>
<sequence>MRITHSVKLLLFFFLISLLLISVSAGESKCECLHEEDEGNKAGARKYKIAAIPSVLVAGVIGVLFPLLGNFFPSLRPETNFFFVTKAFAAGVILATGFMHVLPEGYEKLTSPCLKGEAWKFPFTGFIAMVAAILTLSVDSFATSYFHRLHNKTSKKIGEGEEQIDSGESEVQLHRTRVVAQVLEVGIIVHSVVIGISLGASQSPHTAKALFAALMFHQCFEGLGLGGCIAQVPILPSFVFSSP</sequence>
<dbReference type="GO" id="GO:0005886">
    <property type="term" value="C:plasma membrane"/>
    <property type="evidence" value="ECO:0000318"/>
    <property type="project" value="GO_Central"/>
</dbReference>
<feature type="transmembrane region" description="Helical" evidence="8">
    <location>
        <begin position="49"/>
        <end position="69"/>
    </location>
</feature>
<gene>
    <name evidence="10" type="primary">BnaC03g69030D</name>
    <name evidence="10" type="ORF">GSBRNA2T00098398001</name>
</gene>
<feature type="signal peptide" evidence="9">
    <location>
        <begin position="1"/>
        <end position="25"/>
    </location>
</feature>
<dbReference type="Pfam" id="PF02535">
    <property type="entry name" value="Zip"/>
    <property type="match status" value="1"/>
</dbReference>
<proteinExistence type="inferred from homology"/>
<dbReference type="InterPro" id="IPR003689">
    <property type="entry name" value="ZIP"/>
</dbReference>
<comment type="caution">
    <text evidence="8">Lacks conserved residue(s) required for the propagation of feature annotation.</text>
</comment>
<dbReference type="PANTHER" id="PTHR11040">
    <property type="entry name" value="ZINC/IRON TRANSPORTER"/>
    <property type="match status" value="1"/>
</dbReference>
<evidence type="ECO:0000256" key="5">
    <source>
        <dbReference type="ARBA" id="ARBA00022989"/>
    </source>
</evidence>
<keyword evidence="11" id="KW-1185">Reference proteome</keyword>
<keyword evidence="6 8" id="KW-0406">Ion transport</keyword>
<evidence type="ECO:0000313" key="10">
    <source>
        <dbReference type="EMBL" id="CDY51189.1"/>
    </source>
</evidence>
<dbReference type="PANTHER" id="PTHR11040:SF35">
    <property type="entry name" value="ZINC TRANSPORTER 5"/>
    <property type="match status" value="1"/>
</dbReference>
<dbReference type="InterPro" id="IPR004698">
    <property type="entry name" value="Zn/Fe_permease_fun/pln"/>
</dbReference>
<organism evidence="10 11">
    <name type="scientific">Brassica napus</name>
    <name type="common">Rape</name>
    <dbReference type="NCBI Taxonomy" id="3708"/>
    <lineage>
        <taxon>Eukaryota</taxon>
        <taxon>Viridiplantae</taxon>
        <taxon>Streptophyta</taxon>
        <taxon>Embryophyta</taxon>
        <taxon>Tracheophyta</taxon>
        <taxon>Spermatophyta</taxon>
        <taxon>Magnoliopsida</taxon>
        <taxon>eudicotyledons</taxon>
        <taxon>Gunneridae</taxon>
        <taxon>Pentapetalae</taxon>
        <taxon>rosids</taxon>
        <taxon>malvids</taxon>
        <taxon>Brassicales</taxon>
        <taxon>Brassicaceae</taxon>
        <taxon>Brassiceae</taxon>
        <taxon>Brassica</taxon>
    </lineage>
</organism>
<evidence type="ECO:0000313" key="11">
    <source>
        <dbReference type="Proteomes" id="UP000028999"/>
    </source>
</evidence>
<keyword evidence="9" id="KW-0732">Signal</keyword>
<feature type="chain" id="PRO_5001738547" evidence="9">
    <location>
        <begin position="26"/>
        <end position="243"/>
    </location>
</feature>
<keyword evidence="7 8" id="KW-0472">Membrane</keyword>
<name>A0A078IP60_BRANA</name>
<evidence type="ECO:0000256" key="1">
    <source>
        <dbReference type="ARBA" id="ARBA00004141"/>
    </source>
</evidence>
<dbReference type="GO" id="GO:0071577">
    <property type="term" value="P:zinc ion transmembrane transport"/>
    <property type="evidence" value="ECO:0000318"/>
    <property type="project" value="GO_Central"/>
</dbReference>
<reference evidence="10 11" key="1">
    <citation type="journal article" date="2014" name="Science">
        <title>Plant genetics. Early allopolyploid evolution in the post-Neolithic Brassica napus oilseed genome.</title>
        <authorList>
            <person name="Chalhoub B."/>
            <person name="Denoeud F."/>
            <person name="Liu S."/>
            <person name="Parkin I.A."/>
            <person name="Tang H."/>
            <person name="Wang X."/>
            <person name="Chiquet J."/>
            <person name="Belcram H."/>
            <person name="Tong C."/>
            <person name="Samans B."/>
            <person name="Correa M."/>
            <person name="Da Silva C."/>
            <person name="Just J."/>
            <person name="Falentin C."/>
            <person name="Koh C.S."/>
            <person name="Le Clainche I."/>
            <person name="Bernard M."/>
            <person name="Bento P."/>
            <person name="Noel B."/>
            <person name="Labadie K."/>
            <person name="Alberti A."/>
            <person name="Charles M."/>
            <person name="Arnaud D."/>
            <person name="Guo H."/>
            <person name="Daviaud C."/>
            <person name="Alamery S."/>
            <person name="Jabbari K."/>
            <person name="Zhao M."/>
            <person name="Edger P.P."/>
            <person name="Chelaifa H."/>
            <person name="Tack D."/>
            <person name="Lassalle G."/>
            <person name="Mestiri I."/>
            <person name="Schnel N."/>
            <person name="Le Paslier M.C."/>
            <person name="Fan G."/>
            <person name="Renault V."/>
            <person name="Bayer P.E."/>
            <person name="Golicz A.A."/>
            <person name="Manoli S."/>
            <person name="Lee T.H."/>
            <person name="Thi V.H."/>
            <person name="Chalabi S."/>
            <person name="Hu Q."/>
            <person name="Fan C."/>
            <person name="Tollenaere R."/>
            <person name="Lu Y."/>
            <person name="Battail C."/>
            <person name="Shen J."/>
            <person name="Sidebottom C.H."/>
            <person name="Wang X."/>
            <person name="Canaguier A."/>
            <person name="Chauveau A."/>
            <person name="Berard A."/>
            <person name="Deniot G."/>
            <person name="Guan M."/>
            <person name="Liu Z."/>
            <person name="Sun F."/>
            <person name="Lim Y.P."/>
            <person name="Lyons E."/>
            <person name="Town C.D."/>
            <person name="Bancroft I."/>
            <person name="Wang X."/>
            <person name="Meng J."/>
            <person name="Ma J."/>
            <person name="Pires J.C."/>
            <person name="King G.J."/>
            <person name="Brunel D."/>
            <person name="Delourme R."/>
            <person name="Renard M."/>
            <person name="Aury J.M."/>
            <person name="Adams K.L."/>
            <person name="Batley J."/>
            <person name="Snowdon R.J."/>
            <person name="Tost J."/>
            <person name="Edwards D."/>
            <person name="Zhou Y."/>
            <person name="Hua W."/>
            <person name="Sharpe A.G."/>
            <person name="Paterson A.H."/>
            <person name="Guan C."/>
            <person name="Wincker P."/>
        </authorList>
    </citation>
    <scope>NUCLEOTIDE SEQUENCE [LARGE SCALE GENOMIC DNA]</scope>
    <source>
        <strain evidence="11">cv. Darmor-bzh</strain>
    </source>
</reference>
<dbReference type="STRING" id="3708.A0A078IP60"/>
<dbReference type="Proteomes" id="UP000028999">
    <property type="component" value="Unassembled WGS sequence"/>
</dbReference>
<protein>
    <submittedName>
        <fullName evidence="10">BnaC03g69030D protein</fullName>
    </submittedName>
</protein>
<comment type="subcellular location">
    <subcellularLocation>
        <location evidence="1 8">Membrane</location>
        <topology evidence="1 8">Multi-pass membrane protein</topology>
    </subcellularLocation>
</comment>
<evidence type="ECO:0000256" key="7">
    <source>
        <dbReference type="ARBA" id="ARBA00023136"/>
    </source>
</evidence>
<dbReference type="AlphaFoldDB" id="A0A078IP60"/>
<evidence type="ECO:0000256" key="4">
    <source>
        <dbReference type="ARBA" id="ARBA00022692"/>
    </source>
</evidence>
<dbReference type="GO" id="GO:0005385">
    <property type="term" value="F:zinc ion transmembrane transporter activity"/>
    <property type="evidence" value="ECO:0000318"/>
    <property type="project" value="GO_Central"/>
</dbReference>
<evidence type="ECO:0000256" key="3">
    <source>
        <dbReference type="ARBA" id="ARBA00022448"/>
    </source>
</evidence>
<evidence type="ECO:0000256" key="9">
    <source>
        <dbReference type="SAM" id="SignalP"/>
    </source>
</evidence>
<dbReference type="OMA" id="TICAYDS"/>
<keyword evidence="3 8" id="KW-0813">Transport</keyword>
<evidence type="ECO:0000256" key="6">
    <source>
        <dbReference type="ARBA" id="ARBA00023065"/>
    </source>
</evidence>
<evidence type="ECO:0000256" key="8">
    <source>
        <dbReference type="RuleBase" id="RU362088"/>
    </source>
</evidence>
<accession>A0A078IP60</accession>
<dbReference type="NCBIfam" id="TIGR00820">
    <property type="entry name" value="zip"/>
    <property type="match status" value="1"/>
</dbReference>
<evidence type="ECO:0000256" key="2">
    <source>
        <dbReference type="ARBA" id="ARBA00006939"/>
    </source>
</evidence>